<protein>
    <submittedName>
        <fullName evidence="1">Haloacid dehalogenase domain protein hydrolase</fullName>
    </submittedName>
</protein>
<dbReference type="GO" id="GO:0016787">
    <property type="term" value="F:hydrolase activity"/>
    <property type="evidence" value="ECO:0007669"/>
    <property type="project" value="UniProtKB-KW"/>
</dbReference>
<dbReference type="Gene3D" id="3.40.50.1000">
    <property type="entry name" value="HAD superfamily/HAD-like"/>
    <property type="match status" value="1"/>
</dbReference>
<dbReference type="PANTHER" id="PTHR43885">
    <property type="entry name" value="HALOACID DEHALOGENASE-LIKE HYDROLASE"/>
    <property type="match status" value="1"/>
</dbReference>
<dbReference type="Gene3D" id="1.10.150.240">
    <property type="entry name" value="Putative phosphatase, domain 2"/>
    <property type="match status" value="1"/>
</dbReference>
<dbReference type="Pfam" id="PF13419">
    <property type="entry name" value="HAD_2"/>
    <property type="match status" value="1"/>
</dbReference>
<reference evidence="2" key="1">
    <citation type="submission" date="2017-06" db="EMBL/GenBank/DDBJ databases">
        <title>Genome analysis of Fimbriiglobus ruber SP5, the first member of the order Planctomycetales with confirmed chitinolytic capability.</title>
        <authorList>
            <person name="Ravin N.V."/>
            <person name="Rakitin A.L."/>
            <person name="Ivanova A.A."/>
            <person name="Beletsky A.V."/>
            <person name="Kulichevskaya I.S."/>
            <person name="Mardanov A.V."/>
            <person name="Dedysh S.N."/>
        </authorList>
    </citation>
    <scope>NUCLEOTIDE SEQUENCE [LARGE SCALE GENOMIC DNA]</scope>
    <source>
        <strain evidence="2">SP5</strain>
    </source>
</reference>
<dbReference type="InterPro" id="IPR023214">
    <property type="entry name" value="HAD_sf"/>
</dbReference>
<dbReference type="InterPro" id="IPR023198">
    <property type="entry name" value="PGP-like_dom2"/>
</dbReference>
<dbReference type="SFLD" id="SFLDS00003">
    <property type="entry name" value="Haloacid_Dehalogenase"/>
    <property type="match status" value="1"/>
</dbReference>
<dbReference type="SFLD" id="SFLDG01129">
    <property type="entry name" value="C1.5:_HAD__Beta-PGM__Phosphata"/>
    <property type="match status" value="1"/>
</dbReference>
<keyword evidence="1" id="KW-0378">Hydrolase</keyword>
<gene>
    <name evidence="1" type="ORF">FRUB_02714</name>
</gene>
<sequence>MPVILFDIDGTLVRTGGAGKAAMEAALSEEFGVAISAEEVPYSGRTDRAIGRDLLTAHAIDPSPANQLRLTNGYLTRLPKYLNEHDGTICPGIGHLLEKLQDRDDVLLGLLTGNVRAGARHKLGHYGLWEFFTLGGFGDDHYERDDVARAALTAVEAHRAGPVDPADVWVIGDTPLDVRCARAIGAKAVAVATGWHTLDVLEATHPDFALADLSEPRELLRAWNIGN</sequence>
<dbReference type="EMBL" id="NIDE01000004">
    <property type="protein sequence ID" value="OWK43115.1"/>
    <property type="molecule type" value="Genomic_DNA"/>
</dbReference>
<dbReference type="SUPFAM" id="SSF56784">
    <property type="entry name" value="HAD-like"/>
    <property type="match status" value="1"/>
</dbReference>
<keyword evidence="2" id="KW-1185">Reference proteome</keyword>
<comment type="caution">
    <text evidence="1">The sequence shown here is derived from an EMBL/GenBank/DDBJ whole genome shotgun (WGS) entry which is preliminary data.</text>
</comment>
<proteinExistence type="predicted"/>
<dbReference type="AlphaFoldDB" id="A0A225E361"/>
<dbReference type="Proteomes" id="UP000214646">
    <property type="component" value="Unassembled WGS sequence"/>
</dbReference>
<name>A0A225E361_9BACT</name>
<dbReference type="InterPro" id="IPR041492">
    <property type="entry name" value="HAD_2"/>
</dbReference>
<dbReference type="OrthoDB" id="9781769at2"/>
<organism evidence="1 2">
    <name type="scientific">Fimbriiglobus ruber</name>
    <dbReference type="NCBI Taxonomy" id="1908690"/>
    <lineage>
        <taxon>Bacteria</taxon>
        <taxon>Pseudomonadati</taxon>
        <taxon>Planctomycetota</taxon>
        <taxon>Planctomycetia</taxon>
        <taxon>Gemmatales</taxon>
        <taxon>Gemmataceae</taxon>
        <taxon>Fimbriiglobus</taxon>
    </lineage>
</organism>
<evidence type="ECO:0000313" key="1">
    <source>
        <dbReference type="EMBL" id="OWK43115.1"/>
    </source>
</evidence>
<accession>A0A225E361</accession>
<dbReference type="InterPro" id="IPR036412">
    <property type="entry name" value="HAD-like_sf"/>
</dbReference>
<dbReference type="PANTHER" id="PTHR43885:SF1">
    <property type="entry name" value="SUPERFAMILY HYDROLASE, PUTATIVE (AFU_ORTHOLOGUE AFUA_4G13290)-RELATED"/>
    <property type="match status" value="1"/>
</dbReference>
<dbReference type="RefSeq" id="WP_088254012.1">
    <property type="nucleotide sequence ID" value="NZ_NIDE01000004.1"/>
</dbReference>
<evidence type="ECO:0000313" key="2">
    <source>
        <dbReference type="Proteomes" id="UP000214646"/>
    </source>
</evidence>